<dbReference type="Proteomes" id="UP001159428">
    <property type="component" value="Unassembled WGS sequence"/>
</dbReference>
<dbReference type="InterPro" id="IPR049012">
    <property type="entry name" value="Mutator_transp_dom"/>
</dbReference>
<name>A0AAU9WYL7_9CNID</name>
<comment type="caution">
    <text evidence="2">The sequence shown here is derived from an EMBL/GenBank/DDBJ whole genome shotgun (WGS) entry which is preliminary data.</text>
</comment>
<reference evidence="2 3" key="1">
    <citation type="submission" date="2022-05" db="EMBL/GenBank/DDBJ databases">
        <authorList>
            <consortium name="Genoscope - CEA"/>
            <person name="William W."/>
        </authorList>
    </citation>
    <scope>NUCLEOTIDE SEQUENCE [LARGE SCALE GENOMIC DNA]</scope>
</reference>
<accession>A0AAU9WYL7</accession>
<sequence length="124" mass="13798">MEENGISDSTTIIDAAVSFDGTWAKRGFTSLTGVVFVISIDTGEVLDYHVMSKSCRKCSLKNSQCEGNVEEFEEWRREHVASGDCDINQGSSPAMEAEGASVLWNRSIELHNMRYKMDGVRRGQ</sequence>
<evidence type="ECO:0000259" key="1">
    <source>
        <dbReference type="Pfam" id="PF20700"/>
    </source>
</evidence>
<gene>
    <name evidence="2" type="ORF">PMEA_00014255</name>
</gene>
<feature type="domain" description="Mutator-like transposase" evidence="1">
    <location>
        <begin position="7"/>
        <end position="116"/>
    </location>
</feature>
<evidence type="ECO:0000313" key="3">
    <source>
        <dbReference type="Proteomes" id="UP001159428"/>
    </source>
</evidence>
<keyword evidence="3" id="KW-1185">Reference proteome</keyword>
<evidence type="ECO:0000313" key="2">
    <source>
        <dbReference type="EMBL" id="CAH3130412.1"/>
    </source>
</evidence>
<protein>
    <recommendedName>
        <fullName evidence="1">Mutator-like transposase domain-containing protein</fullName>
    </recommendedName>
</protein>
<dbReference type="EMBL" id="CALNXJ010000025">
    <property type="protein sequence ID" value="CAH3130412.1"/>
    <property type="molecule type" value="Genomic_DNA"/>
</dbReference>
<dbReference type="AlphaFoldDB" id="A0AAU9WYL7"/>
<dbReference type="Pfam" id="PF20700">
    <property type="entry name" value="Mutator"/>
    <property type="match status" value="1"/>
</dbReference>
<proteinExistence type="predicted"/>
<organism evidence="2 3">
    <name type="scientific">Pocillopora meandrina</name>
    <dbReference type="NCBI Taxonomy" id="46732"/>
    <lineage>
        <taxon>Eukaryota</taxon>
        <taxon>Metazoa</taxon>
        <taxon>Cnidaria</taxon>
        <taxon>Anthozoa</taxon>
        <taxon>Hexacorallia</taxon>
        <taxon>Scleractinia</taxon>
        <taxon>Astrocoeniina</taxon>
        <taxon>Pocilloporidae</taxon>
        <taxon>Pocillopora</taxon>
    </lineage>
</organism>